<dbReference type="Proteomes" id="UP000241507">
    <property type="component" value="Chromosome"/>
</dbReference>
<sequence>MKRLIAFMMIFVVFGCETENAPDCFQKAGKIIQKEVSVEPFTEIEVFERIKLYIQQGPEQKVVIETGKNLMNEVSAEVENGRLLLYNENGCNLFRDYGVTKIYVTTPDLTWLQSSSNIPIESIGTLKFDNLWLRSLNQEMDPEIHTDGDFILDLDVKNLRITSDNYAHFYISGKAENVNIFFAAGDGRLEGRDFIVQNYDIFHRGTNSIIVNPQQSLKGDIYSYGDIISVNRPPVVRVNEHFRGRLIFESP</sequence>
<gene>
    <name evidence="2" type="ORF">C7S20_09565</name>
</gene>
<dbReference type="Gene3D" id="2.160.20.120">
    <property type="match status" value="1"/>
</dbReference>
<dbReference type="AlphaFoldDB" id="A0A2R3Z5D9"/>
<reference evidence="3" key="1">
    <citation type="submission" date="2018-03" db="EMBL/GenBank/DDBJ databases">
        <title>Gramella fulva sp. nov., isolated from a dry surface of tidal flat.</title>
        <authorList>
            <person name="Hwang S.H."/>
            <person name="Hwang W.M."/>
            <person name="Kang K."/>
            <person name="Ahn T.-Y."/>
        </authorList>
    </citation>
    <scope>NUCLEOTIDE SEQUENCE [LARGE SCALE GENOMIC DNA]</scope>
    <source>
        <strain evidence="3">SH35</strain>
    </source>
</reference>
<evidence type="ECO:0000313" key="3">
    <source>
        <dbReference type="Proteomes" id="UP000241507"/>
    </source>
</evidence>
<keyword evidence="3" id="KW-1185">Reference proteome</keyword>
<evidence type="ECO:0000259" key="1">
    <source>
        <dbReference type="Pfam" id="PF10988"/>
    </source>
</evidence>
<dbReference type="KEGG" id="grs:C7S20_09565"/>
<dbReference type="PROSITE" id="PS51257">
    <property type="entry name" value="PROKAR_LIPOPROTEIN"/>
    <property type="match status" value="1"/>
</dbReference>
<dbReference type="EMBL" id="CP028136">
    <property type="protein sequence ID" value="AVR45496.1"/>
    <property type="molecule type" value="Genomic_DNA"/>
</dbReference>
<evidence type="ECO:0000313" key="2">
    <source>
        <dbReference type="EMBL" id="AVR45496.1"/>
    </source>
</evidence>
<proteinExistence type="predicted"/>
<organism evidence="2 3">
    <name type="scientific">Christiangramia fulva</name>
    <dbReference type="NCBI Taxonomy" id="2126553"/>
    <lineage>
        <taxon>Bacteria</taxon>
        <taxon>Pseudomonadati</taxon>
        <taxon>Bacteroidota</taxon>
        <taxon>Flavobacteriia</taxon>
        <taxon>Flavobacteriales</taxon>
        <taxon>Flavobacteriaceae</taxon>
        <taxon>Christiangramia</taxon>
    </lineage>
</organism>
<protein>
    <submittedName>
        <fullName evidence="2">DUF2807 domain-containing protein</fullName>
    </submittedName>
</protein>
<dbReference type="RefSeq" id="WP_107012274.1">
    <property type="nucleotide sequence ID" value="NZ_CP028136.1"/>
</dbReference>
<dbReference type="OrthoDB" id="1466971at2"/>
<dbReference type="InterPro" id="IPR021255">
    <property type="entry name" value="DUF2807"/>
</dbReference>
<accession>A0A2R3Z5D9</accession>
<dbReference type="Pfam" id="PF10988">
    <property type="entry name" value="DUF2807"/>
    <property type="match status" value="1"/>
</dbReference>
<name>A0A2R3Z5D9_9FLAO</name>
<feature type="domain" description="Putative auto-transporter adhesin head GIN" evidence="1">
    <location>
        <begin position="40"/>
        <end position="233"/>
    </location>
</feature>